<dbReference type="InterPro" id="IPR018253">
    <property type="entry name" value="DnaJ_domain_CS"/>
</dbReference>
<gene>
    <name evidence="5" type="primary">DNAJB7</name>
</gene>
<dbReference type="Pfam" id="PF00226">
    <property type="entry name" value="DnaJ"/>
    <property type="match status" value="1"/>
</dbReference>
<dbReference type="GO" id="GO:0051082">
    <property type="term" value="F:unfolded protein binding"/>
    <property type="evidence" value="ECO:0007669"/>
    <property type="project" value="InterPro"/>
</dbReference>
<evidence type="ECO:0000313" key="5">
    <source>
        <dbReference type="RefSeq" id="XP_006866946.1"/>
    </source>
</evidence>
<dbReference type="Gene3D" id="1.10.287.110">
    <property type="entry name" value="DnaJ domain"/>
    <property type="match status" value="1"/>
</dbReference>
<dbReference type="SUPFAM" id="SSF46565">
    <property type="entry name" value="Chaperone J-domain"/>
    <property type="match status" value="1"/>
</dbReference>
<dbReference type="GO" id="GO:0030544">
    <property type="term" value="F:Hsp70 protein binding"/>
    <property type="evidence" value="ECO:0007669"/>
    <property type="project" value="InterPro"/>
</dbReference>
<sequence length="310" mass="35942">MVDYYEVLGVHRHASSEDIKKAYHKVALQWHPDKNLENKEEAERRFKEVAAAYEVLSNDEKRDIYDKYGKDGLNDGSRNHFDDPHENGFRFRKPNDVFKEFFSQRDPFSFAYFEDSLKDLINSPKHSYGGRSRGAGSLFSTLSEYPTFESSFFSYDRDYTPDSSLGHEGLTSFSPMAYEDDRMGNYTSVTTPRENCRNLHTKRVIENDQEREEVEDDEELKSFLTNASADGESLAEECSWGRESFSIYSSNSYSPKYVPQYTFKGNEEQGVPWVTSSWDPSIFSAGFKEGGKRKKKKRKEVKKKSTKRKS</sequence>
<evidence type="ECO:0000256" key="1">
    <source>
        <dbReference type="ARBA" id="ARBA00023186"/>
    </source>
</evidence>
<protein>
    <submittedName>
        <fullName evidence="5">DnaJ homolog subfamily B member 7</fullName>
    </submittedName>
</protein>
<dbReference type="AlphaFoldDB" id="A0A9B0TKC5"/>
<dbReference type="InterPro" id="IPR043183">
    <property type="entry name" value="DNJB2/6-like"/>
</dbReference>
<dbReference type="InterPro" id="IPR001623">
    <property type="entry name" value="DnaJ_domain"/>
</dbReference>
<dbReference type="OrthoDB" id="10250354at2759"/>
<dbReference type="PRINTS" id="PR00625">
    <property type="entry name" value="JDOMAIN"/>
</dbReference>
<dbReference type="PANTHER" id="PTHR45168:SF4">
    <property type="entry name" value="SIMILAR TO DNAJ HOMOLOG SUBFAMILY B MEMBER 6 (HEAT SHOCK PROTEIN J2) (HSJ-2) (MRJ) (MDJ4)"/>
    <property type="match status" value="1"/>
</dbReference>
<feature type="domain" description="J" evidence="3">
    <location>
        <begin position="3"/>
        <end position="69"/>
    </location>
</feature>
<proteinExistence type="predicted"/>
<evidence type="ECO:0000256" key="2">
    <source>
        <dbReference type="SAM" id="MobiDB-lite"/>
    </source>
</evidence>
<dbReference type="PANTHER" id="PTHR45168">
    <property type="entry name" value="DNAJ HOMOLOG SUBFAMILY B MEMBER 2"/>
    <property type="match status" value="1"/>
</dbReference>
<dbReference type="PROSITE" id="PS50076">
    <property type="entry name" value="DNAJ_2"/>
    <property type="match status" value="1"/>
</dbReference>
<name>A0A9B0TKC5_CHRAS</name>
<dbReference type="RefSeq" id="XP_006866946.1">
    <property type="nucleotide sequence ID" value="XM_006866884.1"/>
</dbReference>
<dbReference type="SMART" id="SM00271">
    <property type="entry name" value="DnaJ"/>
    <property type="match status" value="1"/>
</dbReference>
<keyword evidence="4" id="KW-1185">Reference proteome</keyword>
<dbReference type="InterPro" id="IPR036869">
    <property type="entry name" value="J_dom_sf"/>
</dbReference>
<evidence type="ECO:0000259" key="3">
    <source>
        <dbReference type="PROSITE" id="PS50076"/>
    </source>
</evidence>
<dbReference type="CTD" id="150353"/>
<keyword evidence="1" id="KW-0143">Chaperone</keyword>
<dbReference type="CDD" id="cd06257">
    <property type="entry name" value="DnaJ"/>
    <property type="match status" value="1"/>
</dbReference>
<dbReference type="PROSITE" id="PS00636">
    <property type="entry name" value="DNAJ_1"/>
    <property type="match status" value="1"/>
</dbReference>
<dbReference type="Proteomes" id="UP000504623">
    <property type="component" value="Unplaced"/>
</dbReference>
<feature type="compositionally biased region" description="Basic residues" evidence="2">
    <location>
        <begin position="291"/>
        <end position="310"/>
    </location>
</feature>
<dbReference type="GeneID" id="102834851"/>
<feature type="region of interest" description="Disordered" evidence="2">
    <location>
        <begin position="285"/>
        <end position="310"/>
    </location>
</feature>
<reference evidence="5" key="1">
    <citation type="submission" date="2025-08" db="UniProtKB">
        <authorList>
            <consortium name="RefSeq"/>
        </authorList>
    </citation>
    <scope>IDENTIFICATION</scope>
    <source>
        <tissue evidence="5">Spleen</tissue>
    </source>
</reference>
<organism evidence="4 5">
    <name type="scientific">Chrysochloris asiatica</name>
    <name type="common">Cape golden mole</name>
    <dbReference type="NCBI Taxonomy" id="185453"/>
    <lineage>
        <taxon>Eukaryota</taxon>
        <taxon>Metazoa</taxon>
        <taxon>Chordata</taxon>
        <taxon>Craniata</taxon>
        <taxon>Vertebrata</taxon>
        <taxon>Euteleostomi</taxon>
        <taxon>Mammalia</taxon>
        <taxon>Eutheria</taxon>
        <taxon>Afrotheria</taxon>
        <taxon>Chrysochloridae</taxon>
        <taxon>Chrysochlorinae</taxon>
        <taxon>Chrysochloris</taxon>
    </lineage>
</organism>
<evidence type="ECO:0000313" key="4">
    <source>
        <dbReference type="Proteomes" id="UP000504623"/>
    </source>
</evidence>
<accession>A0A9B0TKC5</accession>